<proteinExistence type="predicted"/>
<feature type="compositionally biased region" description="Basic and acidic residues" evidence="1">
    <location>
        <begin position="202"/>
        <end position="215"/>
    </location>
</feature>
<dbReference type="InterPro" id="IPR012349">
    <property type="entry name" value="Split_barrel_FMN-bd"/>
</dbReference>
<feature type="domain" description="Pyridoxamine 5'-phosphate oxidase N-terminal" evidence="2">
    <location>
        <begin position="43"/>
        <end position="163"/>
    </location>
</feature>
<dbReference type="SUPFAM" id="SSF50475">
    <property type="entry name" value="FMN-binding split barrel"/>
    <property type="match status" value="1"/>
</dbReference>
<dbReference type="Gene3D" id="2.30.110.10">
    <property type="entry name" value="Electron Transport, Fmn-binding Protein, Chain A"/>
    <property type="match status" value="1"/>
</dbReference>
<dbReference type="InterPro" id="IPR024029">
    <property type="entry name" value="Pyridox_Oxase_FMN-dep"/>
</dbReference>
<sequence>MVEQDSAEPQGPDPHAITTLADLEGVLGAAHPTVLSKHTTFLTPLIVDFISHARFFVLATADADGNCDSSPRGDLDSVVLVRDDRTLVLPDRPGNKRVDSYRNILANPHVGVLFLVPGIDEVVRVNGCASLSTDPDLCSAMAIKGKPATLAVVVDVDEVYVHCARAVLRSDLWNPERFADPDEVPTVRDMIAEQHALPVDPGRPRRQEEYRSHLY</sequence>
<dbReference type="Proteomes" id="UP001067235">
    <property type="component" value="Unassembled WGS sequence"/>
</dbReference>
<evidence type="ECO:0000259" key="2">
    <source>
        <dbReference type="Pfam" id="PF01243"/>
    </source>
</evidence>
<evidence type="ECO:0000313" key="4">
    <source>
        <dbReference type="Proteomes" id="UP001067235"/>
    </source>
</evidence>
<dbReference type="EMBL" id="JAPWIE010000002">
    <property type="protein sequence ID" value="MCZ4550040.1"/>
    <property type="molecule type" value="Genomic_DNA"/>
</dbReference>
<name>A0ABT4MSR7_GORRU</name>
<organism evidence="3 4">
    <name type="scientific">Gordonia rubripertincta</name>
    <name type="common">Rhodococcus corallinus</name>
    <dbReference type="NCBI Taxonomy" id="36822"/>
    <lineage>
        <taxon>Bacteria</taxon>
        <taxon>Bacillati</taxon>
        <taxon>Actinomycetota</taxon>
        <taxon>Actinomycetes</taxon>
        <taxon>Mycobacteriales</taxon>
        <taxon>Gordoniaceae</taxon>
        <taxon>Gordonia</taxon>
    </lineage>
</organism>
<dbReference type="Pfam" id="PF01243">
    <property type="entry name" value="PNPOx_N"/>
    <property type="match status" value="1"/>
</dbReference>
<evidence type="ECO:0000313" key="3">
    <source>
        <dbReference type="EMBL" id="MCZ4550040.1"/>
    </source>
</evidence>
<keyword evidence="4" id="KW-1185">Reference proteome</keyword>
<dbReference type="NCBIfam" id="TIGR04025">
    <property type="entry name" value="PPOX_FMN_DR2398"/>
    <property type="match status" value="1"/>
</dbReference>
<evidence type="ECO:0000256" key="1">
    <source>
        <dbReference type="SAM" id="MobiDB-lite"/>
    </source>
</evidence>
<accession>A0ABT4MSR7</accession>
<dbReference type="PANTHER" id="PTHR42815">
    <property type="entry name" value="FAD-BINDING, PUTATIVE (AFU_ORTHOLOGUE AFUA_6G07600)-RELATED"/>
    <property type="match status" value="1"/>
</dbReference>
<reference evidence="3" key="1">
    <citation type="submission" date="2022-12" db="EMBL/GenBank/DDBJ databases">
        <authorList>
            <person name="Krivoruchko A.V."/>
            <person name="Elkin A."/>
        </authorList>
    </citation>
    <scope>NUCLEOTIDE SEQUENCE</scope>
    <source>
        <strain evidence="3">IEGM 1388</strain>
    </source>
</reference>
<dbReference type="PANTHER" id="PTHR42815:SF2">
    <property type="entry name" value="FAD-BINDING, PUTATIVE (AFU_ORTHOLOGUE AFUA_6G07600)-RELATED"/>
    <property type="match status" value="1"/>
</dbReference>
<dbReference type="RefSeq" id="WP_301570583.1">
    <property type="nucleotide sequence ID" value="NZ_JAPWIE010000002.1"/>
</dbReference>
<dbReference type="InterPro" id="IPR011576">
    <property type="entry name" value="Pyridox_Oxase_N"/>
</dbReference>
<feature type="region of interest" description="Disordered" evidence="1">
    <location>
        <begin position="194"/>
        <end position="215"/>
    </location>
</feature>
<comment type="caution">
    <text evidence="3">The sequence shown here is derived from an EMBL/GenBank/DDBJ whole genome shotgun (WGS) entry which is preliminary data.</text>
</comment>
<gene>
    <name evidence="3" type="ORF">O4213_08595</name>
</gene>
<protein>
    <submittedName>
        <fullName evidence="3">Pyridoxamine 5'-phosphate oxidase family protein</fullName>
    </submittedName>
</protein>